<dbReference type="Proteomes" id="UP000002350">
    <property type="component" value="Chromosome"/>
</dbReference>
<keyword evidence="3 4" id="KW-0786">Thiamine pyrophosphate</keyword>
<evidence type="ECO:0000256" key="3">
    <source>
        <dbReference type="ARBA" id="ARBA00023052"/>
    </source>
</evidence>
<evidence type="ECO:0000313" key="6">
    <source>
        <dbReference type="EMBL" id="BAJ02013.1"/>
    </source>
</evidence>
<proteinExistence type="inferred from homology"/>
<dbReference type="STRING" id="637905.SVI_2042"/>
<dbReference type="EC" id="1.2.4.4" evidence="4"/>
<dbReference type="SUPFAM" id="SSF52518">
    <property type="entry name" value="Thiamin diphosphate-binding fold (THDP-binding)"/>
    <property type="match status" value="1"/>
</dbReference>
<evidence type="ECO:0000256" key="1">
    <source>
        <dbReference type="ARBA" id="ARBA00001964"/>
    </source>
</evidence>
<dbReference type="Pfam" id="PF00676">
    <property type="entry name" value="E1_dh"/>
    <property type="match status" value="1"/>
</dbReference>
<dbReference type="EMBL" id="AP011177">
    <property type="protein sequence ID" value="BAJ02013.1"/>
    <property type="molecule type" value="Genomic_DNA"/>
</dbReference>
<protein>
    <recommendedName>
        <fullName evidence="4">2-oxoisovalerate dehydrogenase subunit alpha</fullName>
        <ecNumber evidence="4">1.2.4.4</ecNumber>
    </recommendedName>
    <alternativeName>
        <fullName evidence="4">Branched-chain alpha-keto acid dehydrogenase E1 component alpha chain</fullName>
    </alternativeName>
</protein>
<dbReference type="Gene3D" id="3.40.50.970">
    <property type="match status" value="1"/>
</dbReference>
<evidence type="ECO:0000256" key="2">
    <source>
        <dbReference type="ARBA" id="ARBA00023002"/>
    </source>
</evidence>
<comment type="function">
    <text evidence="4">The branched-chain alpha-keto dehydrogenase complex catalyzes the overall conversion of alpha-keto acids to acyl-CoA and CO(2). It contains multiple copies of three enzymatic components: branched-chain alpha-keto acid decarboxylase (E1), lipoamide acyltransferase (E2) and lipoamide dehydrogenase (E3).</text>
</comment>
<dbReference type="InterPro" id="IPR029061">
    <property type="entry name" value="THDP-binding"/>
</dbReference>
<dbReference type="CDD" id="cd02000">
    <property type="entry name" value="TPP_E1_PDC_ADC_BCADC"/>
    <property type="match status" value="1"/>
</dbReference>
<comment type="catalytic activity">
    <reaction evidence="4">
        <text>N(6)-[(R)-lipoyl]-L-lysyl-[protein] + 3-methyl-2-oxobutanoate + H(+) = N(6)-[(R)-S(8)-2-methylpropanoyldihydrolipoyl]-L-lysyl-[protein] + CO2</text>
        <dbReference type="Rhea" id="RHEA:13457"/>
        <dbReference type="Rhea" id="RHEA-COMP:10474"/>
        <dbReference type="Rhea" id="RHEA-COMP:10497"/>
        <dbReference type="ChEBI" id="CHEBI:11851"/>
        <dbReference type="ChEBI" id="CHEBI:15378"/>
        <dbReference type="ChEBI" id="CHEBI:16526"/>
        <dbReference type="ChEBI" id="CHEBI:83099"/>
        <dbReference type="ChEBI" id="CHEBI:83142"/>
        <dbReference type="EC" id="1.2.4.4"/>
    </reaction>
</comment>
<dbReference type="GO" id="GO:0003863">
    <property type="term" value="F:branched-chain 2-oxo acid dehydrogenase activity"/>
    <property type="evidence" value="ECO:0007669"/>
    <property type="project" value="UniProtKB-EC"/>
</dbReference>
<dbReference type="PANTHER" id="PTHR43380:SF1">
    <property type="entry name" value="2-OXOISOVALERATE DEHYDROGENASE SUBUNIT ALPHA, MITOCHONDRIAL"/>
    <property type="match status" value="1"/>
</dbReference>
<comment type="cofactor">
    <cofactor evidence="1 4">
        <name>thiamine diphosphate</name>
        <dbReference type="ChEBI" id="CHEBI:58937"/>
    </cofactor>
</comment>
<dbReference type="HOGENOM" id="CLU_029393_1_0_6"/>
<dbReference type="eggNOG" id="COG1071">
    <property type="taxonomic scope" value="Bacteria"/>
</dbReference>
<keyword evidence="2 4" id="KW-0560">Oxidoreductase</keyword>
<dbReference type="FunFam" id="3.40.50.970:FF:000055">
    <property type="entry name" value="2-oxoisovalerate dehydrogenase subunit alpha"/>
    <property type="match status" value="1"/>
</dbReference>
<dbReference type="AlphaFoldDB" id="D4ZK14"/>
<reference evidence="7" key="1">
    <citation type="journal article" date="2010" name="Mol. Biosyst.">
        <title>Complete genome sequence and comparative analysis of Shewanella violacea, a psychrophilic and piezophilic bacterium from deep sea floor sediments.</title>
        <authorList>
            <person name="Aono E."/>
            <person name="Baba T."/>
            <person name="Ara T."/>
            <person name="Nishi T."/>
            <person name="Nakamichi T."/>
            <person name="Inamoto E."/>
            <person name="Toyonaga H."/>
            <person name="Hasegawa M."/>
            <person name="Takai Y."/>
            <person name="Okumura Y."/>
            <person name="Baba M."/>
            <person name="Tomita M."/>
            <person name="Kato C."/>
            <person name="Oshima T."/>
            <person name="Nakasone K."/>
            <person name="Mori H."/>
        </authorList>
    </citation>
    <scope>NUCLEOTIDE SEQUENCE [LARGE SCALE GENOMIC DNA]</scope>
    <source>
        <strain evidence="7">JCM 10179 / CIP 106290 / LMG 19151 / DSS12</strain>
    </source>
</reference>
<dbReference type="InterPro" id="IPR050771">
    <property type="entry name" value="Alpha-ketoacid_DH_E1_comp"/>
</dbReference>
<organism evidence="6 7">
    <name type="scientific">Shewanella violacea (strain JCM 10179 / CIP 106290 / LMG 19151 / DSS12)</name>
    <dbReference type="NCBI Taxonomy" id="637905"/>
    <lineage>
        <taxon>Bacteria</taxon>
        <taxon>Pseudomonadati</taxon>
        <taxon>Pseudomonadota</taxon>
        <taxon>Gammaproteobacteria</taxon>
        <taxon>Alteromonadales</taxon>
        <taxon>Shewanellaceae</taxon>
        <taxon>Shewanella</taxon>
    </lineage>
</organism>
<dbReference type="PANTHER" id="PTHR43380">
    <property type="entry name" value="2-OXOISOVALERATE DEHYDROGENASE SUBUNIT ALPHA, MITOCHONDRIAL"/>
    <property type="match status" value="1"/>
</dbReference>
<gene>
    <name evidence="6" type="ordered locus">SVI_2042</name>
</gene>
<keyword evidence="7" id="KW-1185">Reference proteome</keyword>
<sequence>MLIRSIRAAQLITKHSADKRYSMSNATSDNETVHRVSFLDRESVNIPILKILQADGTVYDNAVMPVIDEALAHRIYDTCVFTRVLDERMLGAQRQGRISFYMTCTGEEASIIGSTASLDDGDVILAQYREHAAIRYRGFTTEQFMNQLFSNEKDLGKGRQMPIHYGSAELNYQTISSPLATQIPQATGVGYSFKMQGKRNIAICYFGEGAASEGDFHAGLNMAAVLKSPTIFFCRNNGYAISTPTSEQYCGNGIASRGPGYGIHTIRVDGNDMLAVLAATQQARAYAVENHSPVLIEAMTYRLGAHSSSDDPSGYRSKDEEAKWQQHDPVKRFKLWMINKGWLTESQDAEMYERYRKEILAELKVAEKLPMSMLDTIIEDVYDTPPPRLKQQLKDLKKHLKKYPDSYPNSKGRL</sequence>
<dbReference type="GO" id="GO:0009083">
    <property type="term" value="P:branched-chain amino acid catabolic process"/>
    <property type="evidence" value="ECO:0007669"/>
    <property type="project" value="TreeGrafter"/>
</dbReference>
<evidence type="ECO:0000313" key="7">
    <source>
        <dbReference type="Proteomes" id="UP000002350"/>
    </source>
</evidence>
<dbReference type="KEGG" id="svo:SVI_2042"/>
<name>D4ZK14_SHEVD</name>
<accession>D4ZK14</accession>
<feature type="domain" description="Dehydrogenase E1 component" evidence="5">
    <location>
        <begin position="77"/>
        <end position="371"/>
    </location>
</feature>
<comment type="similarity">
    <text evidence="4">Belongs to the BCKDHA family.</text>
</comment>
<dbReference type="InterPro" id="IPR001017">
    <property type="entry name" value="DH_E1"/>
</dbReference>
<evidence type="ECO:0000256" key="4">
    <source>
        <dbReference type="RuleBase" id="RU365014"/>
    </source>
</evidence>
<evidence type="ECO:0000259" key="5">
    <source>
        <dbReference type="Pfam" id="PF00676"/>
    </source>
</evidence>